<dbReference type="EMBL" id="PYAS01000016">
    <property type="protein sequence ID" value="PSL23478.1"/>
    <property type="molecule type" value="Genomic_DNA"/>
</dbReference>
<keyword evidence="1" id="KW-0175">Coiled coil</keyword>
<name>A0A2P8FP26_9BACT</name>
<dbReference type="NCBIfam" id="TIGR02675">
    <property type="entry name" value="tape_meas_nterm"/>
    <property type="match status" value="1"/>
</dbReference>
<feature type="domain" description="Tape measure protein N-terminal" evidence="2">
    <location>
        <begin position="72"/>
        <end position="260"/>
    </location>
</feature>
<dbReference type="Proteomes" id="UP000241964">
    <property type="component" value="Unassembled WGS sequence"/>
</dbReference>
<comment type="caution">
    <text evidence="3">The sequence shown here is derived from an EMBL/GenBank/DDBJ whole genome shotgun (WGS) entry which is preliminary data.</text>
</comment>
<reference evidence="3 4" key="1">
    <citation type="submission" date="2018-03" db="EMBL/GenBank/DDBJ databases">
        <title>Genomic Encyclopedia of Archaeal and Bacterial Type Strains, Phase II (KMG-II): from individual species to whole genera.</title>
        <authorList>
            <person name="Goeker M."/>
        </authorList>
    </citation>
    <scope>NUCLEOTIDE SEQUENCE [LARGE SCALE GENOMIC DNA]</scope>
    <source>
        <strain evidence="3 4">DSM 29057</strain>
    </source>
</reference>
<evidence type="ECO:0000256" key="1">
    <source>
        <dbReference type="SAM" id="Coils"/>
    </source>
</evidence>
<dbReference type="RefSeq" id="WP_106598606.1">
    <property type="nucleotide sequence ID" value="NZ_PYAS01000016.1"/>
</dbReference>
<sequence length="1070" mass="111459">MTDVNIVVGITGDTSGGRVIKKSLDDISASSKGAVASTKQLENQVRATTSATNSLKSALSAMGVALGLVQSVKSADQFTVMEARLKSVARSTQEATRMMGELRRISNATGSEMATSLSILQRLSFVREEIKATNNDMIVFTETVTKLGVTSGALPEAMKAGLTQLGQALSSQYTRAEEFNSIMENIPAVGKAIADELGVTTGQMRQLVVEGKLLSSDVFAAVLNQTEKVRSEFEQFPKTAEQGGKQMVNSFEQVIAQANKATGATNAIGLALRSVGVGAKMIYNGLATTFDYLAASVQEAVNLMLTGINKAIQAINWAKSNAPAWMGVDRSQIDLFKTSDIGGAFSAANAARKEREDALFGDEFSSAITTEKRAISQEYAKIAGEIAKKGKENKEALKAQKEIQQQLTDAIKDSRSETEKLHDEIEAMEKLKPFAKTTEQSMAIAKNIQNAREELDKLRVEAELNSPVGKAFQSLASEIDDGFKDAFKSAFTESDGGFKALLNGWKNTFKNFLADLAYQAFARPIVISLVGAVGGAFGLSSGAIAAASSTGGTVGTTVGSSGFLGNLGSLYSGGKALFGNSLGSSGISGAINTFGSKFGFANVGSNFMGPLLPGQTAGLTLSSALGYGSIGGLGASLLGLGNKNMFVNAGASTLGSLAGGLLGGPIGAGLGGFVGSALGGLFGGGKPSDKAQGGTLDFASGALSTNGQTGKKFSQENANYRDAIFSTMSSVIATIKQYGGAVNGSANIVVGSRDGLRYNGQNFGNNSQAFTDKIFTDLQNSITGLDETFSQILGKVGTQNASALSDAFAFGQSYKDAINPNLAADQLATAIKTVNDNMQKLLETATNLGLPIEEYTKALEKQRDAAVGALKAQAAGFASLEDMTKTFKAFLDGQSLSNNSSLTPLEKLGLAQRNFDDLLKTAQGGDLTVTSDLLGAAATLVELGRGIYASSVSFVALESFVRSSVSEIARAAGVPGYAKGTNSASPGLAMVGEQGRELVRMNGGEQVYTAGQTAGIMALSGNVSGDIVRGNQQVAALMQENTEEARASRKETVKMRKVMERLLNYMKVAA</sequence>
<evidence type="ECO:0000313" key="3">
    <source>
        <dbReference type="EMBL" id="PSL23478.1"/>
    </source>
</evidence>
<keyword evidence="4" id="KW-1185">Reference proteome</keyword>
<feature type="coiled-coil region" evidence="1">
    <location>
        <begin position="387"/>
        <end position="465"/>
    </location>
</feature>
<dbReference type="AlphaFoldDB" id="A0A2P8FP26"/>
<gene>
    <name evidence="3" type="ORF">CLV60_11633</name>
</gene>
<dbReference type="OrthoDB" id="1677957at2"/>
<accession>A0A2P8FP26</accession>
<dbReference type="Pfam" id="PF20155">
    <property type="entry name" value="TMP_3"/>
    <property type="match status" value="1"/>
</dbReference>
<evidence type="ECO:0000313" key="4">
    <source>
        <dbReference type="Proteomes" id="UP000241964"/>
    </source>
</evidence>
<protein>
    <submittedName>
        <fullName evidence="3">Tape measure domain-containing protein</fullName>
    </submittedName>
</protein>
<evidence type="ECO:0000259" key="2">
    <source>
        <dbReference type="Pfam" id="PF20155"/>
    </source>
</evidence>
<organism evidence="3 4">
    <name type="scientific">Dyadobacter jiangsuensis</name>
    <dbReference type="NCBI Taxonomy" id="1591085"/>
    <lineage>
        <taxon>Bacteria</taxon>
        <taxon>Pseudomonadati</taxon>
        <taxon>Bacteroidota</taxon>
        <taxon>Cytophagia</taxon>
        <taxon>Cytophagales</taxon>
        <taxon>Spirosomataceae</taxon>
        <taxon>Dyadobacter</taxon>
    </lineage>
</organism>
<proteinExistence type="predicted"/>
<dbReference type="InterPro" id="IPR013491">
    <property type="entry name" value="Tape_meas_N"/>
</dbReference>